<proteinExistence type="predicted"/>
<dbReference type="GO" id="GO:0004553">
    <property type="term" value="F:hydrolase activity, hydrolyzing O-glycosyl compounds"/>
    <property type="evidence" value="ECO:0007669"/>
    <property type="project" value="InterPro"/>
</dbReference>
<dbReference type="InterPro" id="IPR013424">
    <property type="entry name" value="Ice-binding_C"/>
</dbReference>
<dbReference type="SUPFAM" id="SSF63446">
    <property type="entry name" value="Type I dockerin domain"/>
    <property type="match status" value="1"/>
</dbReference>
<evidence type="ECO:0000313" key="1">
    <source>
        <dbReference type="EMBL" id="QDS99301.1"/>
    </source>
</evidence>
<dbReference type="InterPro" id="IPR018247">
    <property type="entry name" value="EF_Hand_1_Ca_BS"/>
</dbReference>
<protein>
    <recommendedName>
        <fullName evidence="3">Glycosyl hydrolase-like 10 domain-containing protein</fullName>
    </recommendedName>
</protein>
<dbReference type="EMBL" id="CP036263">
    <property type="protein sequence ID" value="QDS99301.1"/>
    <property type="molecule type" value="Genomic_DNA"/>
</dbReference>
<dbReference type="GO" id="GO:0000272">
    <property type="term" value="P:polysaccharide catabolic process"/>
    <property type="evidence" value="ECO:0007669"/>
    <property type="project" value="InterPro"/>
</dbReference>
<evidence type="ECO:0008006" key="3">
    <source>
        <dbReference type="Google" id="ProtNLM"/>
    </source>
</evidence>
<dbReference type="CDD" id="cd14254">
    <property type="entry name" value="Dockerin_II"/>
    <property type="match status" value="1"/>
</dbReference>
<name>A0A517MWQ0_9BACT</name>
<dbReference type="Proteomes" id="UP000319852">
    <property type="component" value="Chromosome"/>
</dbReference>
<organism evidence="1 2">
    <name type="scientific">Adhaeretor mobilis</name>
    <dbReference type="NCBI Taxonomy" id="1930276"/>
    <lineage>
        <taxon>Bacteria</taxon>
        <taxon>Pseudomonadati</taxon>
        <taxon>Planctomycetota</taxon>
        <taxon>Planctomycetia</taxon>
        <taxon>Pirellulales</taxon>
        <taxon>Lacipirellulaceae</taxon>
        <taxon>Adhaeretor</taxon>
    </lineage>
</organism>
<dbReference type="AlphaFoldDB" id="A0A517MWQ0"/>
<accession>A0A517MWQ0</accession>
<dbReference type="Pfam" id="PF00404">
    <property type="entry name" value="Dockerin_1"/>
    <property type="match status" value="1"/>
</dbReference>
<dbReference type="OrthoDB" id="9757536at2"/>
<dbReference type="Gene3D" id="1.10.1330.10">
    <property type="entry name" value="Dockerin domain"/>
    <property type="match status" value="1"/>
</dbReference>
<dbReference type="PROSITE" id="PS00018">
    <property type="entry name" value="EF_HAND_1"/>
    <property type="match status" value="2"/>
</dbReference>
<keyword evidence="2" id="KW-1185">Reference proteome</keyword>
<reference evidence="1 2" key="1">
    <citation type="submission" date="2019-02" db="EMBL/GenBank/DDBJ databases">
        <title>Deep-cultivation of Planctomycetes and their phenomic and genomic characterization uncovers novel biology.</title>
        <authorList>
            <person name="Wiegand S."/>
            <person name="Jogler M."/>
            <person name="Boedeker C."/>
            <person name="Pinto D."/>
            <person name="Vollmers J."/>
            <person name="Rivas-Marin E."/>
            <person name="Kohn T."/>
            <person name="Peeters S.H."/>
            <person name="Heuer A."/>
            <person name="Rast P."/>
            <person name="Oberbeckmann S."/>
            <person name="Bunk B."/>
            <person name="Jeske O."/>
            <person name="Meyerdierks A."/>
            <person name="Storesund J.E."/>
            <person name="Kallscheuer N."/>
            <person name="Luecker S."/>
            <person name="Lage O.M."/>
            <person name="Pohl T."/>
            <person name="Merkel B.J."/>
            <person name="Hornburger P."/>
            <person name="Mueller R.-W."/>
            <person name="Bruemmer F."/>
            <person name="Labrenz M."/>
            <person name="Spormann A.M."/>
            <person name="Op den Camp H."/>
            <person name="Overmann J."/>
            <person name="Amann R."/>
            <person name="Jetten M.S.M."/>
            <person name="Mascher T."/>
            <person name="Medema M.H."/>
            <person name="Devos D.P."/>
            <person name="Kaster A.-K."/>
            <person name="Ovreas L."/>
            <person name="Rohde M."/>
            <person name="Galperin M.Y."/>
            <person name="Jogler C."/>
        </authorList>
    </citation>
    <scope>NUCLEOTIDE SEQUENCE [LARGE SCALE GENOMIC DNA]</scope>
    <source>
        <strain evidence="1 2">HG15A2</strain>
    </source>
</reference>
<dbReference type="NCBIfam" id="TIGR02595">
    <property type="entry name" value="PEP_CTERM"/>
    <property type="match status" value="1"/>
</dbReference>
<dbReference type="RefSeq" id="WP_145060541.1">
    <property type="nucleotide sequence ID" value="NZ_CP036263.1"/>
</dbReference>
<dbReference type="InterPro" id="IPR002105">
    <property type="entry name" value="Dockerin_1_rpt"/>
</dbReference>
<sequence>MEKLLGSTVGRFACLLLLASCILGDDVCAQGLPDFGVMYNNDGDISYPSPDPAVATQFLESKFGAFANTPVQTVMYSIGSGSDVLHYPTQVANNFGWRITSVDNDPGWVDRVNNGKIYAQIDFDPIRVVGEKVKAMGKYFVPSYRMNDSHFVVDPLDYPLTGEFWINNQDKTIGSSPVAGYDYSNLLDYSHQEVRDYRMAVINESIDRYSDIMDGYELDFNRFQILFSPGTAQTNAPLITHMVAQVRQRLDQVETQTGRAQHLFVRVPPALDNNGWSGLEVESWMQTGLVDVVIPSVLQTLSHDVPVGEFLPTAQANGVQVVPSIYPRTNFGWDFEPNPDATAYTGPSNARVAEPALTRGAIGGYRHLGADGFQMYNYGLREPPSYQEVWDAAAEAMASEHPTLGKDRIYAVTPGYFNDHEDTYEYAKQLPLSVLSQASHQFLLVVGDAINTVVAENPRSVELRLGLTNTTSTTPITIKVNGQQIHSGSMADGYFSLDAPVTQDGPQAYFQIPVEDLSILNQGTNTIEVFNSAVPNAVRVTDIQLGIFAALGIINPGDSSTFPFRYEGDMPTLAGTTASGFGTTNYSGNTSGYQLSSDGDVLSVTENGGPGSVVFLQSPDWTSSATDANGWTWEVRFKLESGQFTMRIGDDTDAHDILNIFDDGRVVSRIDGLLTTLSSTTDEMHTYRIAQAPGSDEYNVWVDGELIGLYDAADSGIGVGGPHWWSDGGSTTGDYQLDYIRFSDGGFSPYTLPDPSADFNEDGIVDGMDFLILQQGLGSSGFPSTLFARGDADGNGEIDEKDLQIFQSQYGTSSSEAATARVPEPTRLVLLFLGMLGTATSRRSRKLVSSPRAVLFSKLRSCSMLLLTLSLVGCGRSDGIDRVLVAGNVTFTGEPVEAGQIRFRPAKGTRAPITITAIKSGQFDTAQMGGIPVGTHLVQITSYDPQEYEAKRNRGPGVAPPTQLLPPKYNNKTELTLELNSGSGQITQDYNLVQ</sequence>
<dbReference type="InterPro" id="IPR036439">
    <property type="entry name" value="Dockerin_dom_sf"/>
</dbReference>
<evidence type="ECO:0000313" key="2">
    <source>
        <dbReference type="Proteomes" id="UP000319852"/>
    </source>
</evidence>
<dbReference type="KEGG" id="amob:HG15A2_26230"/>
<gene>
    <name evidence="1" type="ORF">HG15A2_26230</name>
</gene>